<dbReference type="RefSeq" id="WP_340293894.1">
    <property type="nucleotide sequence ID" value="NZ_JBBEOI010000127.1"/>
</dbReference>
<name>A0ABV7WLQ6_9MICO</name>
<proteinExistence type="predicted"/>
<reference evidence="2" key="1">
    <citation type="journal article" date="2019" name="Int. J. Syst. Evol. Microbiol.">
        <title>The Global Catalogue of Microorganisms (GCM) 10K type strain sequencing project: providing services to taxonomists for standard genome sequencing and annotation.</title>
        <authorList>
            <consortium name="The Broad Institute Genomics Platform"/>
            <consortium name="The Broad Institute Genome Sequencing Center for Infectious Disease"/>
            <person name="Wu L."/>
            <person name="Ma J."/>
        </authorList>
    </citation>
    <scope>NUCLEOTIDE SEQUENCE [LARGE SCALE GENOMIC DNA]</scope>
    <source>
        <strain evidence="2">NCAIM B.02333</strain>
    </source>
</reference>
<comment type="caution">
    <text evidence="1">The sequence shown here is derived from an EMBL/GenBank/DDBJ whole genome shotgun (WGS) entry which is preliminary data.</text>
</comment>
<evidence type="ECO:0008006" key="3">
    <source>
        <dbReference type="Google" id="ProtNLM"/>
    </source>
</evidence>
<keyword evidence="2" id="KW-1185">Reference proteome</keyword>
<organism evidence="1 2">
    <name type="scientific">Aquipuribacter hungaricus</name>
    <dbReference type="NCBI Taxonomy" id="545624"/>
    <lineage>
        <taxon>Bacteria</taxon>
        <taxon>Bacillati</taxon>
        <taxon>Actinomycetota</taxon>
        <taxon>Actinomycetes</taxon>
        <taxon>Micrococcales</taxon>
        <taxon>Intrasporangiaceae</taxon>
        <taxon>Aquipuribacter</taxon>
    </lineage>
</organism>
<dbReference type="Proteomes" id="UP001595685">
    <property type="component" value="Unassembled WGS sequence"/>
</dbReference>
<evidence type="ECO:0000313" key="1">
    <source>
        <dbReference type="EMBL" id="MFC3689922.1"/>
    </source>
</evidence>
<dbReference type="EMBL" id="JBHRWW010000014">
    <property type="protein sequence ID" value="MFC3689922.1"/>
    <property type="molecule type" value="Genomic_DNA"/>
</dbReference>
<protein>
    <recommendedName>
        <fullName evidence="3">DUF3416 domain-containing protein</fullName>
    </recommendedName>
</protein>
<evidence type="ECO:0000313" key="2">
    <source>
        <dbReference type="Proteomes" id="UP001595685"/>
    </source>
</evidence>
<accession>A0ABV7WLQ6</accession>
<gene>
    <name evidence="1" type="ORF">ACFOLH_16350</name>
</gene>
<sequence>MTPRPAPLWTEPHHDGSAVHGPVLGAELGSTVQVVLRVPHDGSGETGVRAVHLRYVHDGEPSYAQARAVRTDAHDVWFAADLPVRNRLTRYRWLLDDGPDAPHGYRWSTAAGVSTSDVTDATDHVVSTYPAAPGWAVDGVVYQVFPDRFARSGADHGPLPAWAEPAAWGDPVVHEGPSTARQLYGR</sequence>